<protein>
    <submittedName>
        <fullName evidence="1">Uncharacterized protein</fullName>
    </submittedName>
</protein>
<reference evidence="1" key="1">
    <citation type="journal article" date="2015" name="Nature">
        <title>Complex archaea that bridge the gap between prokaryotes and eukaryotes.</title>
        <authorList>
            <person name="Spang A."/>
            <person name="Saw J.H."/>
            <person name="Jorgensen S.L."/>
            <person name="Zaremba-Niedzwiedzka K."/>
            <person name="Martijn J."/>
            <person name="Lind A.E."/>
            <person name="van Eijk R."/>
            <person name="Schleper C."/>
            <person name="Guy L."/>
            <person name="Ettema T.J."/>
        </authorList>
    </citation>
    <scope>NUCLEOTIDE SEQUENCE</scope>
</reference>
<name>A0A0F9EVM2_9ZZZZ</name>
<dbReference type="EMBL" id="LAZR01023529">
    <property type="protein sequence ID" value="KKL78213.1"/>
    <property type="molecule type" value="Genomic_DNA"/>
</dbReference>
<proteinExistence type="predicted"/>
<sequence length="76" mass="9127">MMERIIKKEFLKQCELIYTKNAKQFIMGKSIKTFAVYKKDGTSYRRTEKTPWPVNEISRRNAKKFCKNIFKSLTNK</sequence>
<comment type="caution">
    <text evidence="1">The sequence shown here is derived from an EMBL/GenBank/DDBJ whole genome shotgun (WGS) entry which is preliminary data.</text>
</comment>
<organism evidence="1">
    <name type="scientific">marine sediment metagenome</name>
    <dbReference type="NCBI Taxonomy" id="412755"/>
    <lineage>
        <taxon>unclassified sequences</taxon>
        <taxon>metagenomes</taxon>
        <taxon>ecological metagenomes</taxon>
    </lineage>
</organism>
<evidence type="ECO:0000313" key="1">
    <source>
        <dbReference type="EMBL" id="KKL78213.1"/>
    </source>
</evidence>
<dbReference type="AlphaFoldDB" id="A0A0F9EVM2"/>
<accession>A0A0F9EVM2</accession>
<gene>
    <name evidence="1" type="ORF">LCGC14_2027120</name>
</gene>